<keyword evidence="3" id="KW-0378">Hydrolase</keyword>
<dbReference type="GO" id="GO:0004151">
    <property type="term" value="F:dihydroorotase activity"/>
    <property type="evidence" value="ECO:0007669"/>
    <property type="project" value="UniProtKB-EC"/>
</dbReference>
<dbReference type="InterPro" id="IPR004722">
    <property type="entry name" value="DHOase"/>
</dbReference>
<feature type="domain" description="Dihydroorotase catalytic" evidence="2">
    <location>
        <begin position="52"/>
        <end position="237"/>
    </location>
</feature>
<dbReference type="Gene3D" id="2.30.40.10">
    <property type="entry name" value="Urease, subunit C, domain 1"/>
    <property type="match status" value="1"/>
</dbReference>
<dbReference type="InterPro" id="IPR032466">
    <property type="entry name" value="Metal_Hydrolase"/>
</dbReference>
<evidence type="ECO:0000256" key="1">
    <source>
        <dbReference type="ARBA" id="ARBA00022975"/>
    </source>
</evidence>
<name>A0ABW8NFY4_9GAMM</name>
<dbReference type="Proteomes" id="UP001620597">
    <property type="component" value="Unassembled WGS sequence"/>
</dbReference>
<dbReference type="CDD" id="cd01317">
    <property type="entry name" value="DHOase_IIa"/>
    <property type="match status" value="1"/>
</dbReference>
<dbReference type="EMBL" id="JBBKTX010000004">
    <property type="protein sequence ID" value="MFK4751690.1"/>
    <property type="molecule type" value="Genomic_DNA"/>
</dbReference>
<dbReference type="PANTHER" id="PTHR43668">
    <property type="entry name" value="ALLANTOINASE"/>
    <property type="match status" value="1"/>
</dbReference>
<gene>
    <name evidence="3" type="ORF">WG929_04615</name>
</gene>
<dbReference type="Gene3D" id="3.20.20.140">
    <property type="entry name" value="Metal-dependent hydrolases"/>
    <property type="match status" value="1"/>
</dbReference>
<sequence length="408" mass="43466">MKYLHIRDARVIAPAQQLDAVCDLYLAEGRIRAIGQKPAGGTIESTLDAQGHWLVPGFIDLSSYLNEPGYTQRGTIASETRAAAAAGFSQLCAQPLTKPVADSPAVIQLMQDKAGSAGYSRVLPLGALTQGLAGEQLANMVSLRNAGCIALSNARQPIKDSYVLRRLMEYAATYDILLFLSADDAALSNGGVMHEGPTATRMGLAGIPETAETIALAQILLLVEQTGVRAHISQLSCARSVSMLNDARQRGLRVSGDVALANLCYTDAQVNGYNSRYHVLPPLRCESDRQALLAAINNGELAICSNHQPHEIAAKKAPFADAAAGMAMYDLFIGLLLERVNCGELTLHAALSALSSVPAATLGLRSGFEEGQLFNASLINPQQQDSYGRSGQVVATFVEGFKVFRRQP</sequence>
<dbReference type="PANTHER" id="PTHR43668:SF2">
    <property type="entry name" value="ALLANTOINASE"/>
    <property type="match status" value="1"/>
</dbReference>
<proteinExistence type="predicted"/>
<dbReference type="InterPro" id="IPR024403">
    <property type="entry name" value="DHOase_cat"/>
</dbReference>
<dbReference type="EC" id="3.5.2.3" evidence="3"/>
<dbReference type="SUPFAM" id="SSF51338">
    <property type="entry name" value="Composite domain of metallo-dependent hydrolases"/>
    <property type="match status" value="1"/>
</dbReference>
<comment type="caution">
    <text evidence="3">The sequence shown here is derived from an EMBL/GenBank/DDBJ whole genome shotgun (WGS) entry which is preliminary data.</text>
</comment>
<dbReference type="SUPFAM" id="SSF51556">
    <property type="entry name" value="Metallo-dependent hydrolases"/>
    <property type="match status" value="1"/>
</dbReference>
<evidence type="ECO:0000313" key="4">
    <source>
        <dbReference type="Proteomes" id="UP001620597"/>
    </source>
</evidence>
<dbReference type="RefSeq" id="WP_416205087.1">
    <property type="nucleotide sequence ID" value="NZ_JBBKTX010000004.1"/>
</dbReference>
<protein>
    <submittedName>
        <fullName evidence="3">Dihydroorotase</fullName>
        <ecNumber evidence="3">3.5.2.3</ecNumber>
    </submittedName>
</protein>
<accession>A0ABW8NFY4</accession>
<reference evidence="3 4" key="1">
    <citation type="submission" date="2024-03" db="EMBL/GenBank/DDBJ databases">
        <title>High-quality draft genome sequence of Oceanobacter sp. wDCs-4.</title>
        <authorList>
            <person name="Dong C."/>
        </authorList>
    </citation>
    <scope>NUCLEOTIDE SEQUENCE [LARGE SCALE GENOMIC DNA]</scope>
    <source>
        <strain evidence="4">wDCs-4</strain>
    </source>
</reference>
<keyword evidence="1" id="KW-0665">Pyrimidine biosynthesis</keyword>
<dbReference type="InterPro" id="IPR050138">
    <property type="entry name" value="DHOase/Allantoinase_Hydrolase"/>
</dbReference>
<evidence type="ECO:0000313" key="3">
    <source>
        <dbReference type="EMBL" id="MFK4751690.1"/>
    </source>
</evidence>
<organism evidence="3 4">
    <name type="scientific">Oceanobacter antarcticus</name>
    <dbReference type="NCBI Taxonomy" id="3133425"/>
    <lineage>
        <taxon>Bacteria</taxon>
        <taxon>Pseudomonadati</taxon>
        <taxon>Pseudomonadota</taxon>
        <taxon>Gammaproteobacteria</taxon>
        <taxon>Oceanospirillales</taxon>
        <taxon>Oceanospirillaceae</taxon>
        <taxon>Oceanobacter</taxon>
    </lineage>
</organism>
<dbReference type="InterPro" id="IPR011059">
    <property type="entry name" value="Metal-dep_hydrolase_composite"/>
</dbReference>
<keyword evidence="4" id="KW-1185">Reference proteome</keyword>
<evidence type="ECO:0000259" key="2">
    <source>
        <dbReference type="Pfam" id="PF12890"/>
    </source>
</evidence>
<dbReference type="Pfam" id="PF12890">
    <property type="entry name" value="DHOase"/>
    <property type="match status" value="1"/>
</dbReference>